<evidence type="ECO:0000256" key="1">
    <source>
        <dbReference type="SAM" id="Phobius"/>
    </source>
</evidence>
<evidence type="ECO:0000313" key="2">
    <source>
        <dbReference type="EMBL" id="TPD73603.1"/>
    </source>
</evidence>
<feature type="transmembrane region" description="Helical" evidence="1">
    <location>
        <begin position="122"/>
        <end position="147"/>
    </location>
</feature>
<comment type="caution">
    <text evidence="2">The sequence shown here is derived from an EMBL/GenBank/DDBJ whole genome shotgun (WGS) entry which is preliminary data.</text>
</comment>
<keyword evidence="1" id="KW-0472">Membrane</keyword>
<dbReference type="OrthoDB" id="709028at2"/>
<keyword evidence="3" id="KW-1185">Reference proteome</keyword>
<organism evidence="2 3">
    <name type="scientific">Flavobacterium microcysteis</name>
    <dbReference type="NCBI Taxonomy" id="2596891"/>
    <lineage>
        <taxon>Bacteria</taxon>
        <taxon>Pseudomonadati</taxon>
        <taxon>Bacteroidota</taxon>
        <taxon>Flavobacteriia</taxon>
        <taxon>Flavobacteriales</taxon>
        <taxon>Flavobacteriaceae</taxon>
        <taxon>Flavobacterium</taxon>
    </lineage>
</organism>
<name>A0A501QLU5_9FLAO</name>
<evidence type="ECO:0000313" key="3">
    <source>
        <dbReference type="Proteomes" id="UP000319175"/>
    </source>
</evidence>
<keyword evidence="1" id="KW-1133">Transmembrane helix</keyword>
<protein>
    <recommendedName>
        <fullName evidence="4">Beta-carotene 15,15'-monooxygenase</fullName>
    </recommendedName>
</protein>
<gene>
    <name evidence="2" type="ORF">FJA49_00810</name>
</gene>
<dbReference type="AlphaFoldDB" id="A0A501QLU5"/>
<feature type="transmembrane region" description="Helical" evidence="1">
    <location>
        <begin position="79"/>
        <end position="101"/>
    </location>
</feature>
<accession>A0A501QLU5</accession>
<dbReference type="EMBL" id="VFJE01000046">
    <property type="protein sequence ID" value="TPD73603.1"/>
    <property type="molecule type" value="Genomic_DNA"/>
</dbReference>
<dbReference type="Proteomes" id="UP000319175">
    <property type="component" value="Unassembled WGS sequence"/>
</dbReference>
<reference evidence="2 3" key="1">
    <citation type="submission" date="2019-06" db="EMBL/GenBank/DDBJ databases">
        <title>Flavobacterium sp. MaA-Y11 from geoumgang.</title>
        <authorList>
            <person name="Jeong S."/>
        </authorList>
    </citation>
    <scope>NUCLEOTIDE SEQUENCE [LARGE SCALE GENOMIC DNA]</scope>
    <source>
        <strain evidence="2 3">MaA-Y11</strain>
    </source>
</reference>
<dbReference type="RefSeq" id="WP_139997848.1">
    <property type="nucleotide sequence ID" value="NZ_VFJE01000046.1"/>
</dbReference>
<feature type="transmembrane region" description="Helical" evidence="1">
    <location>
        <begin position="37"/>
        <end position="59"/>
    </location>
</feature>
<proteinExistence type="predicted"/>
<feature type="transmembrane region" description="Helical" evidence="1">
    <location>
        <begin position="167"/>
        <end position="188"/>
    </location>
</feature>
<sequence length="211" mass="25168">MKELDLLKKDWQLKANSFQQVSEKDIYKMIHKSSSSVVRLILIIGIFEFLFWIGISLFSNNDDYFNKLNIDNVVTFLKVLSYVHYAIIIFFIYAFYKNYVVISTTDSTKVLMKNILKTRRTVNIYVWYNLGMIIFCLIIGFYIAYFFNPDLAMMKDKIEHNGIKTMLAFIGIMVLMLVAFTLIFWLFYKLLYGILMRKLYKNYEELKKIDL</sequence>
<keyword evidence="1" id="KW-0812">Transmembrane</keyword>
<evidence type="ECO:0008006" key="4">
    <source>
        <dbReference type="Google" id="ProtNLM"/>
    </source>
</evidence>